<dbReference type="Gene3D" id="3.90.1150.10">
    <property type="entry name" value="Aspartate Aminotransferase, domain 1"/>
    <property type="match status" value="1"/>
</dbReference>
<dbReference type="InterPro" id="IPR049704">
    <property type="entry name" value="Aminotrans_3_PPA_site"/>
</dbReference>
<comment type="similarity">
    <text evidence="1 3">Belongs to the class-III pyridoxal-phosphate-dependent aminotransferase family.</text>
</comment>
<dbReference type="CDD" id="cd00610">
    <property type="entry name" value="OAT_like"/>
    <property type="match status" value="1"/>
</dbReference>
<dbReference type="InterPro" id="IPR015424">
    <property type="entry name" value="PyrdxlP-dep_Trfase"/>
</dbReference>
<dbReference type="SUPFAM" id="SSF53383">
    <property type="entry name" value="PLP-dependent transferases"/>
    <property type="match status" value="1"/>
</dbReference>
<reference evidence="4" key="1">
    <citation type="submission" date="2021-01" db="EMBL/GenBank/DDBJ databases">
        <authorList>
            <person name="Corre E."/>
            <person name="Pelletier E."/>
            <person name="Niang G."/>
            <person name="Scheremetjew M."/>
            <person name="Finn R."/>
            <person name="Kale V."/>
            <person name="Holt S."/>
            <person name="Cochrane G."/>
            <person name="Meng A."/>
            <person name="Brown T."/>
            <person name="Cohen L."/>
        </authorList>
    </citation>
    <scope>NUCLEOTIDE SEQUENCE</scope>
    <source>
        <strain evidence="4">B650</strain>
    </source>
</reference>
<evidence type="ECO:0000313" key="4">
    <source>
        <dbReference type="EMBL" id="CAD9602538.1"/>
    </source>
</evidence>
<dbReference type="GO" id="GO:0008483">
    <property type="term" value="F:transaminase activity"/>
    <property type="evidence" value="ECO:0007669"/>
    <property type="project" value="InterPro"/>
</dbReference>
<evidence type="ECO:0000256" key="2">
    <source>
        <dbReference type="ARBA" id="ARBA00022898"/>
    </source>
</evidence>
<dbReference type="Gene3D" id="3.40.640.10">
    <property type="entry name" value="Type I PLP-dependent aspartate aminotransferase-like (Major domain)"/>
    <property type="match status" value="1"/>
</dbReference>
<dbReference type="GO" id="GO:0030170">
    <property type="term" value="F:pyridoxal phosphate binding"/>
    <property type="evidence" value="ECO:0007669"/>
    <property type="project" value="InterPro"/>
</dbReference>
<dbReference type="AlphaFoldDB" id="A0A7S2LEK1"/>
<evidence type="ECO:0000256" key="1">
    <source>
        <dbReference type="ARBA" id="ARBA00008954"/>
    </source>
</evidence>
<dbReference type="InterPro" id="IPR005814">
    <property type="entry name" value="Aminotrans_3"/>
</dbReference>
<protein>
    <submittedName>
        <fullName evidence="4">Uncharacterized protein</fullName>
    </submittedName>
</protein>
<proteinExistence type="inferred from homology"/>
<dbReference type="GO" id="GO:0005739">
    <property type="term" value="C:mitochondrion"/>
    <property type="evidence" value="ECO:0007669"/>
    <property type="project" value="TreeGrafter"/>
</dbReference>
<sequence length="496" mass="53570">MTTSDQRSSLFTSLILFVTASTICTAYQRQKKMSSINAASGEEFNRALALRKQHIPNAVSLSYANTSPLMILRGKGAYLFDHNNVQYLDTRNNVAHVGHCHPAVVSAVTKQCSALNTNTRYLHPFLSELAAKLIAKANPGSRSGLTKVFFVNSGSEANDLALRLVHAKTGSWNMITIEGAYHGHTNSCINISPYKYLAGKKPLGQSASVKMVPAPDLFRGEFRPNSTMSEEDCGSKYAKYVQAAANSFGHGNLGGFIMEGGMSVAGVILPSLSYMQQAVECVRSHGGLYIADEVQTGFGRFGSSYWGFQHGNDCVFPDIVTVGKPFGNGMPLAAVITTDAVAEAFDANSVEYFNTFGGNPVCASAGLAAMNVVEAENLQQNALDIGLYLKKQFISLKEDLDIIGDIRGSGLFLGVELIRDVTTLEPADVETSFVCSVLKNKFHILTSIDGPHDNVMVIKPPMVFSIANARHFVSCFRTACLLLKEQDMTTIGKTPT</sequence>
<dbReference type="PANTHER" id="PTHR45688">
    <property type="match status" value="1"/>
</dbReference>
<dbReference type="Pfam" id="PF00202">
    <property type="entry name" value="Aminotran_3"/>
    <property type="match status" value="1"/>
</dbReference>
<dbReference type="PROSITE" id="PS00600">
    <property type="entry name" value="AA_TRANSFER_CLASS_3"/>
    <property type="match status" value="1"/>
</dbReference>
<dbReference type="PANTHER" id="PTHR45688:SF13">
    <property type="entry name" value="ALANINE--GLYOXYLATE AMINOTRANSFERASE 2-LIKE"/>
    <property type="match status" value="1"/>
</dbReference>
<name>A0A7S2LEK1_9STRA</name>
<dbReference type="EMBL" id="HBGY01027772">
    <property type="protein sequence ID" value="CAD9602538.1"/>
    <property type="molecule type" value="Transcribed_RNA"/>
</dbReference>
<accession>A0A7S2LEK1</accession>
<keyword evidence="2 3" id="KW-0663">Pyridoxal phosphate</keyword>
<dbReference type="InterPro" id="IPR015421">
    <property type="entry name" value="PyrdxlP-dep_Trfase_major"/>
</dbReference>
<dbReference type="InterPro" id="IPR015422">
    <property type="entry name" value="PyrdxlP-dep_Trfase_small"/>
</dbReference>
<organism evidence="4">
    <name type="scientific">Leptocylindrus danicus</name>
    <dbReference type="NCBI Taxonomy" id="163516"/>
    <lineage>
        <taxon>Eukaryota</taxon>
        <taxon>Sar</taxon>
        <taxon>Stramenopiles</taxon>
        <taxon>Ochrophyta</taxon>
        <taxon>Bacillariophyta</taxon>
        <taxon>Coscinodiscophyceae</taxon>
        <taxon>Chaetocerotophycidae</taxon>
        <taxon>Leptocylindrales</taxon>
        <taxon>Leptocylindraceae</taxon>
        <taxon>Leptocylindrus</taxon>
    </lineage>
</organism>
<gene>
    <name evidence="4" type="ORF">LDAN0321_LOCUS17173</name>
</gene>
<evidence type="ECO:0000256" key="3">
    <source>
        <dbReference type="RuleBase" id="RU003560"/>
    </source>
</evidence>